<dbReference type="Proteomes" id="UP000761534">
    <property type="component" value="Unassembled WGS sequence"/>
</dbReference>
<gene>
    <name evidence="6" type="ORF">TRICI_001930</name>
</gene>
<dbReference type="PANTHER" id="PTHR12616">
    <property type="entry name" value="VACUOLAR PROTEIN SORTING VPS41"/>
    <property type="match status" value="1"/>
</dbReference>
<feature type="domain" description="Vacuolar protein sorting-associated protein 8 central" evidence="4">
    <location>
        <begin position="187"/>
        <end position="364"/>
    </location>
</feature>
<name>A0A642V9E8_9ASCO</name>
<reference evidence="6" key="1">
    <citation type="journal article" date="2019" name="G3 (Bethesda)">
        <title>Genome Assemblies of Two Rare Opportunistic Yeast Pathogens: Diutina rugosa (syn. Candida rugosa) and Trichomonascus ciferrii (syn. Candida ciferrii).</title>
        <authorList>
            <person name="Mixao V."/>
            <person name="Saus E."/>
            <person name="Hansen A.P."/>
            <person name="Lass-Florl C."/>
            <person name="Gabaldon T."/>
        </authorList>
    </citation>
    <scope>NUCLEOTIDE SEQUENCE</scope>
    <source>
        <strain evidence="6">CBS 4856</strain>
    </source>
</reference>
<dbReference type="PANTHER" id="PTHR12616:SF8">
    <property type="entry name" value="VACUOLAR PROTEIN SORTING-ASSOCIATED PROTEIN 8 HOMOLOG"/>
    <property type="match status" value="1"/>
</dbReference>
<evidence type="ECO:0000256" key="2">
    <source>
        <dbReference type="ARBA" id="ARBA00022927"/>
    </source>
</evidence>
<dbReference type="InterPro" id="IPR000547">
    <property type="entry name" value="Clathrin_H-chain/VPS_repeat"/>
</dbReference>
<dbReference type="InterPro" id="IPR045111">
    <property type="entry name" value="Vps41/Vps8"/>
</dbReference>
<dbReference type="Pfam" id="PF25066">
    <property type="entry name" value="TPR_VPS8_2"/>
    <property type="match status" value="1"/>
</dbReference>
<dbReference type="Pfam" id="PF23413">
    <property type="entry name" value="zf_RING_Vps8_fungal"/>
    <property type="match status" value="1"/>
</dbReference>
<accession>A0A642V9E8</accession>
<proteinExistence type="predicted"/>
<dbReference type="InterPro" id="IPR025941">
    <property type="entry name" value="Vps8_central_dom"/>
</dbReference>
<comment type="caution">
    <text evidence="6">The sequence shown here is derived from an EMBL/GenBank/DDBJ whole genome shotgun (WGS) entry which is preliminary data.</text>
</comment>
<evidence type="ECO:0000256" key="1">
    <source>
        <dbReference type="ARBA" id="ARBA00022448"/>
    </source>
</evidence>
<feature type="domain" description="VPS8-like TPR-like repeats" evidence="5">
    <location>
        <begin position="698"/>
        <end position="854"/>
    </location>
</feature>
<dbReference type="SUPFAM" id="SSF57850">
    <property type="entry name" value="RING/U-box"/>
    <property type="match status" value="1"/>
</dbReference>
<dbReference type="OrthoDB" id="289913at2759"/>
<evidence type="ECO:0000259" key="4">
    <source>
        <dbReference type="Pfam" id="PF12816"/>
    </source>
</evidence>
<organism evidence="6 7">
    <name type="scientific">Trichomonascus ciferrii</name>
    <dbReference type="NCBI Taxonomy" id="44093"/>
    <lineage>
        <taxon>Eukaryota</taxon>
        <taxon>Fungi</taxon>
        <taxon>Dikarya</taxon>
        <taxon>Ascomycota</taxon>
        <taxon>Saccharomycotina</taxon>
        <taxon>Dipodascomycetes</taxon>
        <taxon>Dipodascales</taxon>
        <taxon>Trichomonascaceae</taxon>
        <taxon>Trichomonascus</taxon>
        <taxon>Trichomonascus ciferrii complex</taxon>
    </lineage>
</organism>
<keyword evidence="7" id="KW-1185">Reference proteome</keyword>
<dbReference type="EMBL" id="SWFS01000131">
    <property type="protein sequence ID" value="KAA8915916.1"/>
    <property type="molecule type" value="Genomic_DNA"/>
</dbReference>
<keyword evidence="1" id="KW-0813">Transport</keyword>
<dbReference type="InterPro" id="IPR059070">
    <property type="entry name" value="TPR_VPS8_2"/>
</dbReference>
<evidence type="ECO:0000259" key="5">
    <source>
        <dbReference type="Pfam" id="PF25066"/>
    </source>
</evidence>
<dbReference type="GO" id="GO:0030897">
    <property type="term" value="C:HOPS complex"/>
    <property type="evidence" value="ECO:0007669"/>
    <property type="project" value="TreeGrafter"/>
</dbReference>
<evidence type="ECO:0000313" key="6">
    <source>
        <dbReference type="EMBL" id="KAA8915916.1"/>
    </source>
</evidence>
<keyword evidence="2" id="KW-0653">Protein transport</keyword>
<dbReference type="AlphaFoldDB" id="A0A642V9E8"/>
<dbReference type="GO" id="GO:0034058">
    <property type="term" value="P:endosomal vesicle fusion"/>
    <property type="evidence" value="ECO:0007669"/>
    <property type="project" value="TreeGrafter"/>
</dbReference>
<dbReference type="GO" id="GO:0005770">
    <property type="term" value="C:late endosome"/>
    <property type="evidence" value="ECO:0007669"/>
    <property type="project" value="TreeGrafter"/>
</dbReference>
<protein>
    <submittedName>
        <fullName evidence="6">Uncharacterized protein</fullName>
    </submittedName>
</protein>
<dbReference type="Pfam" id="PF12816">
    <property type="entry name" value="TPR_Vps8"/>
    <property type="match status" value="1"/>
</dbReference>
<sequence>MAINSTTDLLNKHIMHHDYFSKQLKHLTLRQDDYNNSQSVAVADGYFNSFRCFKGRVFLLGNYEFVVGSLSNWADRLLDVMETGDYVKAIRLATSYYLGQEDVVVIGLPSDDVERHKLVEQNLPDMIFASLKYTFNRQENGETEVHPEFLRELTDVCIVAAVAIGADTTDLLSTIFEFFEASENETIFFSSVVSFISGGEITQLPPNVFKRLVLLYAASPDLSDKLEELICSLDTSTLDLDLTLSLCREYRLRDTQIYIWNHALGDFTSPLVDLVELMEKAKSASATLFEKENLSEEIEKAYPYLSYVLTGRVYPTGLFMEEEESFKAKCSIYHLLFSSDEYYYLSKLVEYDCAAFFSALNEAFEDSFLNDNESSTTAEGNSNNSSEIRFGMSVNRQLIINILLDLFKQNPQYPQDMKVFLNIFVARNYPKYSQFLILPGAVLSNVLNELCYYNEASVNEECELAIQSLLSKYKPPDLEKLISILYEVHAYRVLKFIFRSEKRYAKLLEVSFKSYKEEDVSDGRSDILKIVSEVLNHTTDSKERLSIENQLLANFDSVVVADTNRAVDLFSKHVPQLHESIFKLKDHQDLQYYYLRHLFALVERGTQTLPDSRFRNLYITLLIKRSEFSRIHHLLTTILTGRHDVDLPSIVDDLIESRAIDILSLLLERQGRISEAMIYVINHLLYLDEAYSTVVKEIAETEHDLSKYVYIGMGLCQSAEENGQVLDQEKQNKSVGEHLWTRLIDTLVDLARTKDDEPKPESLRKEEFRRRLLREALSGLLESSGRGDSPTQRNEMVVRIFKSILYPHEPKLRIVGTVRPILNDLFSAYRYQYTMLSVAKQLLDNDTYEDVLELLSFKLRGWKVSRNGECEGCGRKVIGVGIDAEWLYEQWEEWQQRNLQNNSISKLQSLYKNGNGLSAKAKGKKPMTADLIKQHDWKEDSNVLVVFKCGHTYHSGCLKNLGTSLTNLSCVVCDSS</sequence>
<feature type="repeat" description="CHCR" evidence="3">
    <location>
        <begin position="160"/>
        <end position="317"/>
    </location>
</feature>
<dbReference type="GO" id="GO:0006623">
    <property type="term" value="P:protein targeting to vacuole"/>
    <property type="evidence" value="ECO:0007669"/>
    <property type="project" value="InterPro"/>
</dbReference>
<dbReference type="GO" id="GO:0098588">
    <property type="term" value="C:bounding membrane of organelle"/>
    <property type="evidence" value="ECO:0007669"/>
    <property type="project" value="UniProtKB-ARBA"/>
</dbReference>
<evidence type="ECO:0000313" key="7">
    <source>
        <dbReference type="Proteomes" id="UP000761534"/>
    </source>
</evidence>
<evidence type="ECO:0000256" key="3">
    <source>
        <dbReference type="PROSITE-ProRule" id="PRU01006"/>
    </source>
</evidence>
<dbReference type="PROSITE" id="PS50236">
    <property type="entry name" value="CHCR"/>
    <property type="match status" value="1"/>
</dbReference>
<dbReference type="VEuPathDB" id="FungiDB:TRICI_001930"/>